<keyword evidence="2" id="KW-0012">Acyltransferase</keyword>
<dbReference type="SUPFAM" id="SSF69593">
    <property type="entry name" value="Glycerol-3-phosphate (1)-acyltransferase"/>
    <property type="match status" value="1"/>
</dbReference>
<evidence type="ECO:0000313" key="3">
    <source>
        <dbReference type="Proteomes" id="UP000030451"/>
    </source>
</evidence>
<organism evidence="2 3">
    <name type="scientific">Photobacterium sp. (strain ATCC 43367)</name>
    <dbReference type="NCBI Taxonomy" id="379097"/>
    <lineage>
        <taxon>Bacteria</taxon>
        <taxon>Pseudomonadati</taxon>
        <taxon>Pseudomonadota</taxon>
        <taxon>Gammaproteobacteria</taxon>
        <taxon>Vibrionales</taxon>
        <taxon>Vibrionaceae</taxon>
        <taxon>Vibrio</taxon>
        <taxon>Vibrio oreintalis group</taxon>
    </lineage>
</organism>
<reference evidence="2 3" key="1">
    <citation type="submission" date="2014-10" db="EMBL/GenBank/DDBJ databases">
        <title>Genome sequencing of Vibrio sinaloensis T08.</title>
        <authorList>
            <person name="Chan K.-G."/>
            <person name="Mohamad N.I."/>
        </authorList>
    </citation>
    <scope>NUCLEOTIDE SEQUENCE [LARGE SCALE GENOMIC DNA]</scope>
    <source>
        <strain evidence="2 3">T08</strain>
    </source>
</reference>
<evidence type="ECO:0000259" key="1">
    <source>
        <dbReference type="Pfam" id="PF01553"/>
    </source>
</evidence>
<accession>A0A0A5HU92</accession>
<dbReference type="OrthoDB" id="1078132at2"/>
<comment type="caution">
    <text evidence="2">The sequence shown here is derived from an EMBL/GenBank/DDBJ whole genome shotgun (WGS) entry which is preliminary data.</text>
</comment>
<feature type="domain" description="Phospholipid/glycerol acyltransferase" evidence="1">
    <location>
        <begin position="92"/>
        <end position="202"/>
    </location>
</feature>
<dbReference type="Pfam" id="PF01553">
    <property type="entry name" value="Acyltransferase"/>
    <property type="match status" value="1"/>
</dbReference>
<dbReference type="RefSeq" id="WP_038193078.1">
    <property type="nucleotide sequence ID" value="NZ_JRWP01000057.1"/>
</dbReference>
<dbReference type="GO" id="GO:0019698">
    <property type="term" value="P:D-galacturonate catabolic process"/>
    <property type="evidence" value="ECO:0007669"/>
    <property type="project" value="TreeGrafter"/>
</dbReference>
<dbReference type="STRING" id="379097.SE23_01245"/>
<proteinExistence type="predicted"/>
<dbReference type="EMBL" id="JRWP01000057">
    <property type="protein sequence ID" value="KGY07019.1"/>
    <property type="molecule type" value="Genomic_DNA"/>
</dbReference>
<gene>
    <name evidence="2" type="ORF">NM06_19320</name>
</gene>
<keyword evidence="2" id="KW-0808">Transferase</keyword>
<dbReference type="PANTHER" id="PTHR30068">
    <property type="entry name" value="URONATE ISOMERASE"/>
    <property type="match status" value="1"/>
</dbReference>
<dbReference type="AlphaFoldDB" id="A0A0A5HU92"/>
<dbReference type="InterPro" id="IPR002123">
    <property type="entry name" value="Plipid/glycerol_acylTrfase"/>
</dbReference>
<dbReference type="GO" id="GO:0042840">
    <property type="term" value="P:D-glucuronate catabolic process"/>
    <property type="evidence" value="ECO:0007669"/>
    <property type="project" value="TreeGrafter"/>
</dbReference>
<sequence>MTKTNDPFIDIRPYNDDEIPAAIDRLVNDEEFISAILQHRFSNHAGWFKALMSPLVKVYLRMKWSKLNSVEAIQFEVKKYLEQTLSTTTNGVTYSGLEKLDKQESYLFVSNHRDIAMDPALVNYGLYQSEHKTVRIAIGDNLLKKPCATELMRLNKSFIVKRSAKGPREMMKALGTLSAYIKHSLDTGHSIWIAQKEGRAKDGNDFTDPAILKMFHVEGRKQKVEFSEYIKSLKIVPVSISYENDPCDIAKALELWQKAEHGSYEKGEFEDIESIIQGIVGEKGRVHVAFGDVIDQTYDTPEALAEEIDRQIHLHYKLFPINQLAAGNEDVDQSVKQSLKDKLVQLPEAAQPYLIASYANPVNNQN</sequence>
<protein>
    <submittedName>
        <fullName evidence="2">Acyltransferase</fullName>
    </submittedName>
</protein>
<dbReference type="GO" id="GO:0016746">
    <property type="term" value="F:acyltransferase activity"/>
    <property type="evidence" value="ECO:0007669"/>
    <property type="project" value="UniProtKB-KW"/>
</dbReference>
<dbReference type="PANTHER" id="PTHR30068:SF3">
    <property type="entry name" value="PHOSPHOLIPID_GLYCEROL ACYLTRANSFERASE DOMAIN-CONTAINING PROTEIN"/>
    <property type="match status" value="1"/>
</dbReference>
<name>A0A0A5HU92_PHOS4</name>
<dbReference type="Proteomes" id="UP000030451">
    <property type="component" value="Unassembled WGS sequence"/>
</dbReference>
<evidence type="ECO:0000313" key="2">
    <source>
        <dbReference type="EMBL" id="KGY07019.1"/>
    </source>
</evidence>